<dbReference type="NCBIfam" id="TIGR02273">
    <property type="entry name" value="16S_RimM"/>
    <property type="match status" value="1"/>
</dbReference>
<keyword evidence="1 5" id="KW-0963">Cytoplasm</keyword>
<dbReference type="OrthoDB" id="9783509at2"/>
<dbReference type="Gene3D" id="2.40.30.60">
    <property type="entry name" value="RimM"/>
    <property type="match status" value="1"/>
</dbReference>
<keyword evidence="2 5" id="KW-0690">Ribosome biogenesis</keyword>
<dbReference type="Gene3D" id="2.30.30.240">
    <property type="entry name" value="PRC-barrel domain"/>
    <property type="match status" value="1"/>
</dbReference>
<dbReference type="InterPro" id="IPR002676">
    <property type="entry name" value="RimM_N"/>
</dbReference>
<dbReference type="Proteomes" id="UP000029393">
    <property type="component" value="Unassembled WGS sequence"/>
</dbReference>
<evidence type="ECO:0000256" key="1">
    <source>
        <dbReference type="ARBA" id="ARBA00022490"/>
    </source>
</evidence>
<dbReference type="PATRIC" id="fig|1384056.3.peg.2521"/>
<gene>
    <name evidence="5" type="primary">rimM</name>
    <name evidence="8" type="ORF">N787_05025</name>
</gene>
<reference evidence="8 9" key="1">
    <citation type="submission" date="2013-09" db="EMBL/GenBank/DDBJ databases">
        <title>Genome sequencing of Arenimonas metalli.</title>
        <authorList>
            <person name="Chen F."/>
            <person name="Wang G."/>
        </authorList>
    </citation>
    <scope>NUCLEOTIDE SEQUENCE [LARGE SCALE GENOMIC DNA]</scope>
    <source>
        <strain evidence="8 9">CF5-1</strain>
    </source>
</reference>
<dbReference type="GO" id="GO:0005840">
    <property type="term" value="C:ribosome"/>
    <property type="evidence" value="ECO:0007669"/>
    <property type="project" value="InterPro"/>
</dbReference>
<dbReference type="RefSeq" id="WP_034215038.1">
    <property type="nucleotide sequence ID" value="NZ_AVCK01000063.1"/>
</dbReference>
<dbReference type="GO" id="GO:0005737">
    <property type="term" value="C:cytoplasm"/>
    <property type="evidence" value="ECO:0007669"/>
    <property type="project" value="UniProtKB-SubCell"/>
</dbReference>
<keyword evidence="3 5" id="KW-0698">rRNA processing</keyword>
<feature type="domain" description="RimM N-terminal" evidence="6">
    <location>
        <begin position="9"/>
        <end position="90"/>
    </location>
</feature>
<dbReference type="GO" id="GO:0043022">
    <property type="term" value="F:ribosome binding"/>
    <property type="evidence" value="ECO:0007669"/>
    <property type="project" value="InterPro"/>
</dbReference>
<dbReference type="EMBL" id="AVCK01000063">
    <property type="protein sequence ID" value="KFN41635.1"/>
    <property type="molecule type" value="Genomic_DNA"/>
</dbReference>
<evidence type="ECO:0000256" key="2">
    <source>
        <dbReference type="ARBA" id="ARBA00022517"/>
    </source>
</evidence>
<dbReference type="PANTHER" id="PTHR33692">
    <property type="entry name" value="RIBOSOME MATURATION FACTOR RIMM"/>
    <property type="match status" value="1"/>
</dbReference>
<dbReference type="Pfam" id="PF01782">
    <property type="entry name" value="RimM"/>
    <property type="match status" value="1"/>
</dbReference>
<evidence type="ECO:0000313" key="9">
    <source>
        <dbReference type="Proteomes" id="UP000029393"/>
    </source>
</evidence>
<dbReference type="HAMAP" id="MF_00014">
    <property type="entry name" value="Ribosome_mat_RimM"/>
    <property type="match status" value="1"/>
</dbReference>
<dbReference type="STRING" id="1384056.N787_05025"/>
<dbReference type="SUPFAM" id="SSF50447">
    <property type="entry name" value="Translation proteins"/>
    <property type="match status" value="1"/>
</dbReference>
<dbReference type="InterPro" id="IPR036976">
    <property type="entry name" value="RimM_N_sf"/>
</dbReference>
<feature type="domain" description="Ribosome maturation factor RimM PRC barrel" evidence="7">
    <location>
        <begin position="101"/>
        <end position="165"/>
    </location>
</feature>
<dbReference type="eggNOG" id="COG0806">
    <property type="taxonomic scope" value="Bacteria"/>
</dbReference>
<comment type="function">
    <text evidence="5">An accessory protein needed during the final step in the assembly of 30S ribosomal subunit, possibly for assembly of the head region. Essential for efficient processing of 16S rRNA. May be needed both before and after RbfA during the maturation of 16S rRNA. It has affinity for free ribosomal 30S subunits but not for 70S ribosomes.</text>
</comment>
<comment type="subunit">
    <text evidence="5">Binds ribosomal protein uS19.</text>
</comment>
<evidence type="ECO:0000256" key="4">
    <source>
        <dbReference type="ARBA" id="ARBA00023186"/>
    </source>
</evidence>
<proteinExistence type="inferred from homology"/>
<evidence type="ECO:0000259" key="6">
    <source>
        <dbReference type="Pfam" id="PF01782"/>
    </source>
</evidence>
<dbReference type="GO" id="GO:0006364">
    <property type="term" value="P:rRNA processing"/>
    <property type="evidence" value="ECO:0007669"/>
    <property type="project" value="UniProtKB-UniRule"/>
</dbReference>
<comment type="subcellular location">
    <subcellularLocation>
        <location evidence="5">Cytoplasm</location>
    </subcellularLocation>
</comment>
<dbReference type="GO" id="GO:0042274">
    <property type="term" value="P:ribosomal small subunit biogenesis"/>
    <property type="evidence" value="ECO:0007669"/>
    <property type="project" value="UniProtKB-UniRule"/>
</dbReference>
<dbReference type="InterPro" id="IPR009000">
    <property type="entry name" value="Transl_B-barrel_sf"/>
</dbReference>
<evidence type="ECO:0000256" key="5">
    <source>
        <dbReference type="HAMAP-Rule" id="MF_00014"/>
    </source>
</evidence>
<comment type="domain">
    <text evidence="5">The PRC barrel domain binds ribosomal protein uS19.</text>
</comment>
<organism evidence="8 9">
    <name type="scientific">Arenimonas metalli CF5-1</name>
    <dbReference type="NCBI Taxonomy" id="1384056"/>
    <lineage>
        <taxon>Bacteria</taxon>
        <taxon>Pseudomonadati</taxon>
        <taxon>Pseudomonadota</taxon>
        <taxon>Gammaproteobacteria</taxon>
        <taxon>Lysobacterales</taxon>
        <taxon>Lysobacteraceae</taxon>
        <taxon>Arenimonas</taxon>
    </lineage>
</organism>
<dbReference type="SUPFAM" id="SSF50346">
    <property type="entry name" value="PRC-barrel domain"/>
    <property type="match status" value="1"/>
</dbReference>
<name>A0A091BB18_9GAMM</name>
<evidence type="ECO:0000313" key="8">
    <source>
        <dbReference type="EMBL" id="KFN41635.1"/>
    </source>
</evidence>
<keyword evidence="4 5" id="KW-0143">Chaperone</keyword>
<accession>A0A091BB18</accession>
<evidence type="ECO:0000256" key="3">
    <source>
        <dbReference type="ARBA" id="ARBA00022552"/>
    </source>
</evidence>
<dbReference type="PANTHER" id="PTHR33692:SF1">
    <property type="entry name" value="RIBOSOME MATURATION FACTOR RIMM"/>
    <property type="match status" value="1"/>
</dbReference>
<dbReference type="InterPro" id="IPR011961">
    <property type="entry name" value="RimM"/>
</dbReference>
<dbReference type="Pfam" id="PF24986">
    <property type="entry name" value="PRC_RimM"/>
    <property type="match status" value="1"/>
</dbReference>
<dbReference type="AlphaFoldDB" id="A0A091BB18"/>
<dbReference type="InterPro" id="IPR056792">
    <property type="entry name" value="PRC_RimM"/>
</dbReference>
<sequence length="168" mass="18743">MSTDRRILLGRVAGDFGVRGELKLLSWTDPRDAIFRYQPWILRAGNAEREVSGVRGRDTGKLVIASFPGVENREQAEALKGAEIWVLRSQLPAPKPGEYYWVDLEGLAVRNLEGVDFGQVSHLFDTGANPVLVAVGERERLIPFVIDQYVKSVDFDAGLVVVDWDADF</sequence>
<dbReference type="InterPro" id="IPR011033">
    <property type="entry name" value="PRC_barrel-like_sf"/>
</dbReference>
<protein>
    <recommendedName>
        <fullName evidence="5">Ribosome maturation factor RimM</fullName>
    </recommendedName>
</protein>
<comment type="similarity">
    <text evidence="5">Belongs to the RimM family.</text>
</comment>
<evidence type="ECO:0000259" key="7">
    <source>
        <dbReference type="Pfam" id="PF24986"/>
    </source>
</evidence>
<comment type="caution">
    <text evidence="8">The sequence shown here is derived from an EMBL/GenBank/DDBJ whole genome shotgun (WGS) entry which is preliminary data.</text>
</comment>
<keyword evidence="9" id="KW-1185">Reference proteome</keyword>